<gene>
    <name evidence="2" type="ORF">SAMEA4412665_00194</name>
</gene>
<dbReference type="Gene3D" id="3.10.180.10">
    <property type="entry name" value="2,3-Dihydroxybiphenyl 1,2-Dioxygenase, domain 1"/>
    <property type="match status" value="1"/>
</dbReference>
<feature type="domain" description="Glyoxalase-like" evidence="1">
    <location>
        <begin position="11"/>
        <end position="183"/>
    </location>
</feature>
<evidence type="ECO:0000313" key="3">
    <source>
        <dbReference type="Proteomes" id="UP000215332"/>
    </source>
</evidence>
<dbReference type="AlphaFoldDB" id="A0A239W3P8"/>
<dbReference type="KEGG" id="cgrn:4412665_00194"/>
<dbReference type="EMBL" id="LT906441">
    <property type="protein sequence ID" value="SNV28809.1"/>
    <property type="molecule type" value="Genomic_DNA"/>
</dbReference>
<name>A0A239W3P8_9ACTN</name>
<reference evidence="2 3" key="1">
    <citation type="submission" date="2017-06" db="EMBL/GenBank/DDBJ databases">
        <authorList>
            <consortium name="Pathogen Informatics"/>
        </authorList>
    </citation>
    <scope>NUCLEOTIDE SEQUENCE [LARGE SCALE GENOMIC DNA]</scope>
    <source>
        <strain evidence="2 3">NCTC11865</strain>
    </source>
</reference>
<dbReference type="Proteomes" id="UP000215332">
    <property type="component" value="Chromosome 1"/>
</dbReference>
<accession>A0A239W3P8</accession>
<dbReference type="Pfam" id="PF13468">
    <property type="entry name" value="Glyoxalase_3"/>
    <property type="match status" value="1"/>
</dbReference>
<dbReference type="eggNOG" id="ENOG502ZCCT">
    <property type="taxonomic scope" value="Bacteria"/>
</dbReference>
<sequence length="220" mass="24170">MSTVHNKGMHVDHLMFAAGPEGLEVEAARMGEKLGTSFINGGIHPRFGTRNRILPLAGPRYVEIVEVLDHPAAEKAVFGQAVRARSEQGGGWLGWVVSVPDLTPFEERLGRKSAPGARHFPDGRYLEWHQLGVRGIMTDPQLPYFLQWDSSPELLPSALSGTISMRTIEISGSRKRVEEWLDEPIPGEVEGIEFNFSSPNGHPGISSVTFDVPGRGLVRI</sequence>
<dbReference type="InterPro" id="IPR029068">
    <property type="entry name" value="Glyas_Bleomycin-R_OHBP_Dase"/>
</dbReference>
<protein>
    <recommendedName>
        <fullName evidence="1">Glyoxalase-like domain-containing protein</fullName>
    </recommendedName>
</protein>
<evidence type="ECO:0000313" key="2">
    <source>
        <dbReference type="EMBL" id="SNV28809.1"/>
    </source>
</evidence>
<dbReference type="InterPro" id="IPR025870">
    <property type="entry name" value="Glyoxalase-like_dom"/>
</dbReference>
<organism evidence="2 3">
    <name type="scientific">Cutibacterium granulosum</name>
    <dbReference type="NCBI Taxonomy" id="33011"/>
    <lineage>
        <taxon>Bacteria</taxon>
        <taxon>Bacillati</taxon>
        <taxon>Actinomycetota</taxon>
        <taxon>Actinomycetes</taxon>
        <taxon>Propionibacteriales</taxon>
        <taxon>Propionibacteriaceae</taxon>
        <taxon>Cutibacterium</taxon>
    </lineage>
</organism>
<evidence type="ECO:0000259" key="1">
    <source>
        <dbReference type="Pfam" id="PF13468"/>
    </source>
</evidence>
<proteinExistence type="predicted"/>